<keyword evidence="3" id="KW-1185">Reference proteome</keyword>
<evidence type="ECO:0000313" key="2">
    <source>
        <dbReference type="EMBL" id="ORY38101.1"/>
    </source>
</evidence>
<evidence type="ECO:0000313" key="3">
    <source>
        <dbReference type="Proteomes" id="UP000193920"/>
    </source>
</evidence>
<comment type="caution">
    <text evidence="2">The sequence shown here is derived from an EMBL/GenBank/DDBJ whole genome shotgun (WGS) entry which is preliminary data.</text>
</comment>
<dbReference type="CDD" id="cd00035">
    <property type="entry name" value="ChtBD1"/>
    <property type="match status" value="1"/>
</dbReference>
<evidence type="ECO:0000256" key="1">
    <source>
        <dbReference type="ARBA" id="ARBA00022669"/>
    </source>
</evidence>
<name>A0A1Y2BTN3_9FUNG</name>
<sequence>CCSQHGYCDISDAYCGSKCQSEFGLCYGSHDKCGEQYGRYKDDKCCSKWFIVVYQVNIVKMDANQGIDYANKNLNSLINKFSNLYLLKFYKNDLLYKN</sequence>
<dbReference type="OrthoDB" id="2158502at2759"/>
<dbReference type="SUPFAM" id="SSF57016">
    <property type="entry name" value="Plant lectins/antimicrobial peptides"/>
    <property type="match status" value="1"/>
</dbReference>
<accession>A0A1Y2BTN3</accession>
<keyword evidence="1" id="KW-0147">Chitin-binding</keyword>
<gene>
    <name evidence="2" type="ORF">LY90DRAFT_420327</name>
</gene>
<reference evidence="2 3" key="1">
    <citation type="submission" date="2016-08" db="EMBL/GenBank/DDBJ databases">
        <title>A Parts List for Fungal Cellulosomes Revealed by Comparative Genomics.</title>
        <authorList>
            <consortium name="DOE Joint Genome Institute"/>
            <person name="Haitjema C.H."/>
            <person name="Gilmore S.P."/>
            <person name="Henske J.K."/>
            <person name="Solomon K.V."/>
            <person name="De Groot R."/>
            <person name="Kuo A."/>
            <person name="Mondo S.J."/>
            <person name="Salamov A.A."/>
            <person name="Labutti K."/>
            <person name="Zhao Z."/>
            <person name="Chiniquy J."/>
            <person name="Barry K."/>
            <person name="Brewer H.M."/>
            <person name="Purvine S.O."/>
            <person name="Wright A.T."/>
            <person name="Boxma B."/>
            <person name="Van Alen T."/>
            <person name="Hackstein J.H."/>
            <person name="Baker S.E."/>
            <person name="Grigoriev I.V."/>
            <person name="O'Malley M.A."/>
        </authorList>
    </citation>
    <scope>NUCLEOTIDE SEQUENCE [LARGE SCALE GENOMIC DNA]</scope>
    <source>
        <strain evidence="2 3">G1</strain>
    </source>
</reference>
<dbReference type="EMBL" id="MCOG01000138">
    <property type="protein sequence ID" value="ORY38101.1"/>
    <property type="molecule type" value="Genomic_DNA"/>
</dbReference>
<organism evidence="2 3">
    <name type="scientific">Neocallimastix californiae</name>
    <dbReference type="NCBI Taxonomy" id="1754190"/>
    <lineage>
        <taxon>Eukaryota</taxon>
        <taxon>Fungi</taxon>
        <taxon>Fungi incertae sedis</taxon>
        <taxon>Chytridiomycota</taxon>
        <taxon>Chytridiomycota incertae sedis</taxon>
        <taxon>Neocallimastigomycetes</taxon>
        <taxon>Neocallimastigales</taxon>
        <taxon>Neocallimastigaceae</taxon>
        <taxon>Neocallimastix</taxon>
    </lineage>
</organism>
<dbReference type="InterPro" id="IPR036861">
    <property type="entry name" value="Endochitinase-like_sf"/>
</dbReference>
<dbReference type="GO" id="GO:0008061">
    <property type="term" value="F:chitin binding"/>
    <property type="evidence" value="ECO:0007669"/>
    <property type="project" value="UniProtKB-KW"/>
</dbReference>
<evidence type="ECO:0008006" key="4">
    <source>
        <dbReference type="Google" id="ProtNLM"/>
    </source>
</evidence>
<protein>
    <recommendedName>
        <fullName evidence="4">Chitin-binding type-1 domain-containing protein</fullName>
    </recommendedName>
</protein>
<dbReference type="Gene3D" id="3.30.60.10">
    <property type="entry name" value="Endochitinase-like"/>
    <property type="match status" value="1"/>
</dbReference>
<feature type="non-terminal residue" evidence="2">
    <location>
        <position position="1"/>
    </location>
</feature>
<dbReference type="Proteomes" id="UP000193920">
    <property type="component" value="Unassembled WGS sequence"/>
</dbReference>
<dbReference type="AlphaFoldDB" id="A0A1Y2BTN3"/>
<proteinExistence type="predicted"/>